<protein>
    <submittedName>
        <fullName evidence="2">Uncharacterized protein</fullName>
    </submittedName>
</protein>
<evidence type="ECO:0000256" key="1">
    <source>
        <dbReference type="SAM" id="Phobius"/>
    </source>
</evidence>
<feature type="transmembrane region" description="Helical" evidence="1">
    <location>
        <begin position="7"/>
        <end position="29"/>
    </location>
</feature>
<dbReference type="Proteomes" id="UP000320055">
    <property type="component" value="Unassembled WGS sequence"/>
</dbReference>
<keyword evidence="1" id="KW-1133">Transmembrane helix</keyword>
<gene>
    <name evidence="2" type="ORF">H1P_6000001</name>
</gene>
<evidence type="ECO:0000313" key="3">
    <source>
        <dbReference type="Proteomes" id="UP000320055"/>
    </source>
</evidence>
<dbReference type="AlphaFoldDB" id="A0A563W1A2"/>
<dbReference type="EMBL" id="CAACVJ010000558">
    <property type="protein sequence ID" value="VEP17436.1"/>
    <property type="molecule type" value="Genomic_DNA"/>
</dbReference>
<keyword evidence="1" id="KW-0812">Transmembrane</keyword>
<keyword evidence="1" id="KW-0472">Membrane</keyword>
<evidence type="ECO:0000313" key="2">
    <source>
        <dbReference type="EMBL" id="VEP17436.1"/>
    </source>
</evidence>
<name>A0A563W1A2_9CYAN</name>
<accession>A0A563W1A2</accession>
<proteinExistence type="predicted"/>
<reference evidence="2 3" key="1">
    <citation type="submission" date="2019-01" db="EMBL/GenBank/DDBJ databases">
        <authorList>
            <person name="Brito A."/>
        </authorList>
    </citation>
    <scope>NUCLEOTIDE SEQUENCE [LARGE SCALE GENOMIC DNA]</scope>
    <source>
        <strain evidence="2">1</strain>
    </source>
</reference>
<sequence length="39" mass="4395">MISNLDAIIELAEILGIMLILSLHLSFSFSLDFRRTDVS</sequence>
<organism evidence="2 3">
    <name type="scientific">Hyella patelloides LEGE 07179</name>
    <dbReference type="NCBI Taxonomy" id="945734"/>
    <lineage>
        <taxon>Bacteria</taxon>
        <taxon>Bacillati</taxon>
        <taxon>Cyanobacteriota</taxon>
        <taxon>Cyanophyceae</taxon>
        <taxon>Pleurocapsales</taxon>
        <taxon>Hyellaceae</taxon>
        <taxon>Hyella</taxon>
    </lineage>
</organism>
<keyword evidence="3" id="KW-1185">Reference proteome</keyword>